<dbReference type="Proteomes" id="UP000282087">
    <property type="component" value="Unassembled WGS sequence"/>
</dbReference>
<reference evidence="3 4" key="1">
    <citation type="submission" date="2018-06" db="EMBL/GenBank/DDBJ databases">
        <title>Comparative genomics of downy mildews reveals potential adaptations to biotrophy.</title>
        <authorList>
            <person name="Fletcher K."/>
            <person name="Klosterman S.J."/>
            <person name="Derevnina L."/>
            <person name="Martin F."/>
            <person name="Koike S."/>
            <person name="Reyes Chin-Wo S."/>
            <person name="Mou B."/>
            <person name="Michelmore R."/>
        </authorList>
    </citation>
    <scope>NUCLEOTIDE SEQUENCE [LARGE SCALE GENOMIC DNA]</scope>
    <source>
        <strain evidence="3 4">R14</strain>
    </source>
</reference>
<evidence type="ECO:0000313" key="3">
    <source>
        <dbReference type="EMBL" id="RMX68464.1"/>
    </source>
</evidence>
<dbReference type="EMBL" id="QLLG01000068">
    <property type="protein sequence ID" value="RMX68464.1"/>
    <property type="molecule type" value="Genomic_DNA"/>
</dbReference>
<sequence length="137" mass="15395">MKATFARMQKIRNMRGNPATMEQPKVPVPVPTGPRDKQSFAWVSSRDPEIYPMLLCVAVGVGIAAFSGVRHLMSDPDVNVSRDRRETPAWDRYKPEEGDSFSRNRHHFANLKPNPINQFSESAALQEGTDKLGSKQD</sequence>
<protein>
    <submittedName>
        <fullName evidence="3">Uncharacterized protein</fullName>
    </submittedName>
</protein>
<dbReference type="PANTHER" id="PTHR33417">
    <property type="entry name" value="G-BOX BINDING PROTEIN"/>
    <property type="match status" value="1"/>
</dbReference>
<keyword evidence="2" id="KW-0812">Transmembrane</keyword>
<proteinExistence type="predicted"/>
<dbReference type="InterPro" id="IPR010530">
    <property type="entry name" value="B12D"/>
</dbReference>
<feature type="transmembrane region" description="Helical" evidence="2">
    <location>
        <begin position="50"/>
        <end position="69"/>
    </location>
</feature>
<feature type="compositionally biased region" description="Basic and acidic residues" evidence="1">
    <location>
        <begin position="128"/>
        <end position="137"/>
    </location>
</feature>
<keyword evidence="2" id="KW-1133">Transmembrane helix</keyword>
<feature type="compositionally biased region" description="Basic and acidic residues" evidence="1">
    <location>
        <begin position="80"/>
        <end position="102"/>
    </location>
</feature>
<keyword evidence="2" id="KW-0472">Membrane</keyword>
<feature type="region of interest" description="Disordered" evidence="1">
    <location>
        <begin position="14"/>
        <end position="34"/>
    </location>
</feature>
<comment type="caution">
    <text evidence="3">The sequence shown here is derived from an EMBL/GenBank/DDBJ whole genome shotgun (WGS) entry which is preliminary data.</text>
</comment>
<name>A0A3M6VP30_9STRA</name>
<keyword evidence="4" id="KW-1185">Reference proteome</keyword>
<dbReference type="VEuPathDB" id="FungiDB:DD237_002421"/>
<gene>
    <name evidence="3" type="ORF">DD238_004510</name>
</gene>
<organism evidence="3 4">
    <name type="scientific">Peronospora effusa</name>
    <dbReference type="NCBI Taxonomy" id="542832"/>
    <lineage>
        <taxon>Eukaryota</taxon>
        <taxon>Sar</taxon>
        <taxon>Stramenopiles</taxon>
        <taxon>Oomycota</taxon>
        <taxon>Peronosporomycetes</taxon>
        <taxon>Peronosporales</taxon>
        <taxon>Peronosporaceae</taxon>
        <taxon>Peronospora</taxon>
    </lineage>
</organism>
<dbReference type="AlphaFoldDB" id="A0A3M6VP30"/>
<dbReference type="Pfam" id="PF06522">
    <property type="entry name" value="B12D"/>
    <property type="match status" value="1"/>
</dbReference>
<evidence type="ECO:0000256" key="1">
    <source>
        <dbReference type="SAM" id="MobiDB-lite"/>
    </source>
</evidence>
<evidence type="ECO:0000256" key="2">
    <source>
        <dbReference type="SAM" id="Phobius"/>
    </source>
</evidence>
<feature type="region of interest" description="Disordered" evidence="1">
    <location>
        <begin position="79"/>
        <end position="137"/>
    </location>
</feature>
<evidence type="ECO:0000313" key="4">
    <source>
        <dbReference type="Proteomes" id="UP000282087"/>
    </source>
</evidence>
<accession>A0A3M6VP30</accession>